<dbReference type="InterPro" id="IPR001343">
    <property type="entry name" value="Hemolysn_Ca-bd"/>
</dbReference>
<evidence type="ECO:0000313" key="6">
    <source>
        <dbReference type="Proteomes" id="UP000766629"/>
    </source>
</evidence>
<dbReference type="Pfam" id="PF03098">
    <property type="entry name" value="An_peroxidase"/>
    <property type="match status" value="1"/>
</dbReference>
<dbReference type="Pfam" id="PF00353">
    <property type="entry name" value="HemolysinCabind"/>
    <property type="match status" value="3"/>
</dbReference>
<dbReference type="SUPFAM" id="SSF48113">
    <property type="entry name" value="Heme-dependent peroxidases"/>
    <property type="match status" value="1"/>
</dbReference>
<evidence type="ECO:0000256" key="1">
    <source>
        <dbReference type="ARBA" id="ARBA00004613"/>
    </source>
</evidence>
<comment type="subcellular location">
    <subcellularLocation>
        <location evidence="1">Secreted</location>
    </subcellularLocation>
</comment>
<dbReference type="SUPFAM" id="SSF51120">
    <property type="entry name" value="beta-Roll"/>
    <property type="match status" value="1"/>
</dbReference>
<dbReference type="RefSeq" id="WP_222508988.1">
    <property type="nucleotide sequence ID" value="NZ_JAHVJA010000007.1"/>
</dbReference>
<dbReference type="PRINTS" id="PR00457">
    <property type="entry name" value="ANPEROXIDASE"/>
</dbReference>
<keyword evidence="6" id="KW-1185">Reference proteome</keyword>
<sequence length="695" mass="74472">MSNLEIGAARPADGTSANPDHPDWGATNTALMLMAPSGLGPNGEMAGGDRPNPREISNILSQQHGSTQTAGGASDFLWIWGQFLDHDLSLSGAESEITAHIKVPAGDPFFDPFGTGQAIIPFTRVEHHHDGYHNEITAYIDASMIYGSTEEMLNAIRGAGGKLKMTEDDLLLRDGDGFLTGDVRAAENVALTSMHTLFTREHNRLVDELAARDPMLTDDQLFEAARARVEALVQAVTFKEFLPILIGEDAFGAYQGYNPTVNPGIAIEFSTAVYRLGHTLLSANLKRVTESGDQLDPLALRDAFFQPHLISQKNMIENVLRGAATQTSEAVDTKVVEDVRSFLFGPPGAGGLDLAALNIQRGRDMGVASYNELREALGLSPAEKFSDITSDAALAAKLEEAYGDTDLVDAWIGGLAEDPHGDGLLGETFTIVMIDQFTRLRDGDPYWSEEREGIPDKELTELWDTKLSEIIVRNTDVSLLQKDVFVAMDRTIGTNGSDDLTGSNARDFIHGRKGADYLEGRAGNDDLRGGNGWDTLVGNRGDDCLAGGQGRDLLSGGSGDDFIFGGAHNDRLNGGTGHDELLGGNGNDQLRGKGGNDILDGGGHNDLLIGGMGDDLLTGGAGADLFVFRSSHTGGDTITDFELGVDLIKAYGATRHSLQITDYGDYIEVSDGGNWSVALEGLTLRDWHDSGFNLF</sequence>
<accession>A0ABS7NI15</accession>
<keyword evidence="2" id="KW-0964">Secreted</keyword>
<dbReference type="Proteomes" id="UP000766629">
    <property type="component" value="Unassembled WGS sequence"/>
</dbReference>
<evidence type="ECO:0000256" key="4">
    <source>
        <dbReference type="SAM" id="MobiDB-lite"/>
    </source>
</evidence>
<protein>
    <submittedName>
        <fullName evidence="5">Peroxidase</fullName>
    </submittedName>
</protein>
<name>A0ABS7NI15_9RHOB</name>
<keyword evidence="3" id="KW-0325">Glycoprotein</keyword>
<reference evidence="5 6" key="1">
    <citation type="submission" date="2021-06" db="EMBL/GenBank/DDBJ databases">
        <title>50 bacteria genomes isolated from Dapeng, Shenzhen, China.</title>
        <authorList>
            <person name="Zheng W."/>
            <person name="Yu S."/>
            <person name="Huang Y."/>
        </authorList>
    </citation>
    <scope>NUCLEOTIDE SEQUENCE [LARGE SCALE GENOMIC DNA]</scope>
    <source>
        <strain evidence="5 6">DP1N14-2</strain>
    </source>
</reference>
<dbReference type="InterPro" id="IPR019791">
    <property type="entry name" value="Haem_peroxidase_animal"/>
</dbReference>
<gene>
    <name evidence="5" type="ORF">KUV26_15550</name>
</gene>
<feature type="region of interest" description="Disordered" evidence="4">
    <location>
        <begin position="1"/>
        <end position="57"/>
    </location>
</feature>
<dbReference type="EMBL" id="JAHVJA010000007">
    <property type="protein sequence ID" value="MBY6140853.1"/>
    <property type="molecule type" value="Genomic_DNA"/>
</dbReference>
<dbReference type="Gene3D" id="1.10.640.10">
    <property type="entry name" value="Haem peroxidase domain superfamily, animal type"/>
    <property type="match status" value="1"/>
</dbReference>
<dbReference type="InterPro" id="IPR011049">
    <property type="entry name" value="Serralysin-like_metalloprot_C"/>
</dbReference>
<organism evidence="5 6">
    <name type="scientific">Leisingera daeponensis</name>
    <dbReference type="NCBI Taxonomy" id="405746"/>
    <lineage>
        <taxon>Bacteria</taxon>
        <taxon>Pseudomonadati</taxon>
        <taxon>Pseudomonadota</taxon>
        <taxon>Alphaproteobacteria</taxon>
        <taxon>Rhodobacterales</taxon>
        <taxon>Roseobacteraceae</taxon>
        <taxon>Leisingera</taxon>
    </lineage>
</organism>
<dbReference type="PROSITE" id="PS50292">
    <property type="entry name" value="PEROXIDASE_3"/>
    <property type="match status" value="1"/>
</dbReference>
<dbReference type="GO" id="GO:0004601">
    <property type="term" value="F:peroxidase activity"/>
    <property type="evidence" value="ECO:0007669"/>
    <property type="project" value="UniProtKB-KW"/>
</dbReference>
<proteinExistence type="predicted"/>
<keyword evidence="5" id="KW-0575">Peroxidase</keyword>
<dbReference type="PANTHER" id="PTHR11475:SF4">
    <property type="entry name" value="CHORION PEROXIDASE"/>
    <property type="match status" value="1"/>
</dbReference>
<dbReference type="InterPro" id="IPR010255">
    <property type="entry name" value="Haem_peroxidase_sf"/>
</dbReference>
<dbReference type="Gene3D" id="2.150.10.10">
    <property type="entry name" value="Serralysin-like metalloprotease, C-terminal"/>
    <property type="match status" value="2"/>
</dbReference>
<comment type="caution">
    <text evidence="5">The sequence shown here is derived from an EMBL/GenBank/DDBJ whole genome shotgun (WGS) entry which is preliminary data.</text>
</comment>
<evidence type="ECO:0000256" key="3">
    <source>
        <dbReference type="ARBA" id="ARBA00023180"/>
    </source>
</evidence>
<dbReference type="PRINTS" id="PR00313">
    <property type="entry name" value="CABNDNGRPT"/>
</dbReference>
<dbReference type="InterPro" id="IPR018511">
    <property type="entry name" value="Hemolysin-typ_Ca-bd_CS"/>
</dbReference>
<dbReference type="PANTHER" id="PTHR11475">
    <property type="entry name" value="OXIDASE/PEROXIDASE"/>
    <property type="match status" value="1"/>
</dbReference>
<evidence type="ECO:0000313" key="5">
    <source>
        <dbReference type="EMBL" id="MBY6140853.1"/>
    </source>
</evidence>
<evidence type="ECO:0000256" key="2">
    <source>
        <dbReference type="ARBA" id="ARBA00022525"/>
    </source>
</evidence>
<keyword evidence="5" id="KW-0560">Oxidoreductase</keyword>
<dbReference type="PROSITE" id="PS00330">
    <property type="entry name" value="HEMOLYSIN_CALCIUM"/>
    <property type="match status" value="2"/>
</dbReference>
<dbReference type="CDD" id="cd09822">
    <property type="entry name" value="peroxinectin_like_bacterial"/>
    <property type="match status" value="1"/>
</dbReference>
<dbReference type="InterPro" id="IPR037120">
    <property type="entry name" value="Haem_peroxidase_sf_animal"/>
</dbReference>